<sequence length="321" mass="36343">MSKRRESATFRAGTRYIAQGFDFSGKWKPHRVRMRTNSRPAPAPDLPPWPSPGSRQTHDPQRAREQWVATSRRLARRRLRGLGSERGGPDSVWEFEGLEWQGSVSKKLGGVGCIWVGEQKSEHDSLDQIPKLCGKEQALPAPKTRGQQAGVVPRDRVISFDSPGGRILDQSSYPPTVPSSVKGCHRKVPRWAVDGRNWNIPKQEIEYECFGESFLGEQTRETQDAPDFRFSRNRNKYNTPASNVQQVSQQDRRRLVRTNCITGRGRIACSRADSGVAPEKMARKHPGDIRRGFNQMQAVYARRFFGSIARIEYSGTRPEIA</sequence>
<dbReference type="EMBL" id="JARIHO010000040">
    <property type="protein sequence ID" value="KAJ7327937.1"/>
    <property type="molecule type" value="Genomic_DNA"/>
</dbReference>
<protein>
    <submittedName>
        <fullName evidence="2">Uncharacterized protein</fullName>
    </submittedName>
</protein>
<dbReference type="Proteomes" id="UP001218218">
    <property type="component" value="Unassembled WGS sequence"/>
</dbReference>
<name>A0AAD6ZL58_9AGAR</name>
<gene>
    <name evidence="2" type="ORF">DFH08DRAFT_816103</name>
</gene>
<keyword evidence="3" id="KW-1185">Reference proteome</keyword>
<evidence type="ECO:0000313" key="3">
    <source>
        <dbReference type="Proteomes" id="UP001218218"/>
    </source>
</evidence>
<feature type="region of interest" description="Disordered" evidence="1">
    <location>
        <begin position="29"/>
        <end position="64"/>
    </location>
</feature>
<dbReference type="AlphaFoldDB" id="A0AAD6ZL58"/>
<organism evidence="2 3">
    <name type="scientific">Mycena albidolilacea</name>
    <dbReference type="NCBI Taxonomy" id="1033008"/>
    <lineage>
        <taxon>Eukaryota</taxon>
        <taxon>Fungi</taxon>
        <taxon>Dikarya</taxon>
        <taxon>Basidiomycota</taxon>
        <taxon>Agaricomycotina</taxon>
        <taxon>Agaricomycetes</taxon>
        <taxon>Agaricomycetidae</taxon>
        <taxon>Agaricales</taxon>
        <taxon>Marasmiineae</taxon>
        <taxon>Mycenaceae</taxon>
        <taxon>Mycena</taxon>
    </lineage>
</organism>
<proteinExistence type="predicted"/>
<comment type="caution">
    <text evidence="2">The sequence shown here is derived from an EMBL/GenBank/DDBJ whole genome shotgun (WGS) entry which is preliminary data.</text>
</comment>
<reference evidence="2" key="1">
    <citation type="submission" date="2023-03" db="EMBL/GenBank/DDBJ databases">
        <title>Massive genome expansion in bonnet fungi (Mycena s.s.) driven by repeated elements and novel gene families across ecological guilds.</title>
        <authorList>
            <consortium name="Lawrence Berkeley National Laboratory"/>
            <person name="Harder C.B."/>
            <person name="Miyauchi S."/>
            <person name="Viragh M."/>
            <person name="Kuo A."/>
            <person name="Thoen E."/>
            <person name="Andreopoulos B."/>
            <person name="Lu D."/>
            <person name="Skrede I."/>
            <person name="Drula E."/>
            <person name="Henrissat B."/>
            <person name="Morin E."/>
            <person name="Kohler A."/>
            <person name="Barry K."/>
            <person name="LaButti K."/>
            <person name="Morin E."/>
            <person name="Salamov A."/>
            <person name="Lipzen A."/>
            <person name="Mereny Z."/>
            <person name="Hegedus B."/>
            <person name="Baldrian P."/>
            <person name="Stursova M."/>
            <person name="Weitz H."/>
            <person name="Taylor A."/>
            <person name="Grigoriev I.V."/>
            <person name="Nagy L.G."/>
            <person name="Martin F."/>
            <person name="Kauserud H."/>
        </authorList>
    </citation>
    <scope>NUCLEOTIDE SEQUENCE</scope>
    <source>
        <strain evidence="2">CBHHK002</strain>
    </source>
</reference>
<feature type="compositionally biased region" description="Pro residues" evidence="1">
    <location>
        <begin position="41"/>
        <end position="51"/>
    </location>
</feature>
<accession>A0AAD6ZL58</accession>
<evidence type="ECO:0000256" key="1">
    <source>
        <dbReference type="SAM" id="MobiDB-lite"/>
    </source>
</evidence>
<evidence type="ECO:0000313" key="2">
    <source>
        <dbReference type="EMBL" id="KAJ7327937.1"/>
    </source>
</evidence>